<protein>
    <recommendedName>
        <fullName evidence="4">Late embryogenesis abundant protein LEA-2 subgroup domain-containing protein</fullName>
    </recommendedName>
</protein>
<proteinExistence type="predicted"/>
<reference evidence="2 3" key="1">
    <citation type="submission" date="2024-01" db="EMBL/GenBank/DDBJ databases">
        <title>The genomes of 5 underutilized Papilionoideae crops provide insights into root nodulation and disease resistanc.</title>
        <authorList>
            <person name="Jiang F."/>
        </authorList>
    </citation>
    <scope>NUCLEOTIDE SEQUENCE [LARGE SCALE GENOMIC DNA]</scope>
    <source>
        <strain evidence="2">DUOXIRENSHENG_FW03</strain>
        <tissue evidence="2">Leaves</tissue>
    </source>
</reference>
<keyword evidence="1" id="KW-1133">Transmembrane helix</keyword>
<evidence type="ECO:0008006" key="4">
    <source>
        <dbReference type="Google" id="ProtNLM"/>
    </source>
</evidence>
<feature type="transmembrane region" description="Helical" evidence="1">
    <location>
        <begin position="12"/>
        <end position="32"/>
    </location>
</feature>
<evidence type="ECO:0000313" key="2">
    <source>
        <dbReference type="EMBL" id="KAK7402032.1"/>
    </source>
</evidence>
<dbReference type="EMBL" id="JAYMYS010000003">
    <property type="protein sequence ID" value="KAK7402032.1"/>
    <property type="molecule type" value="Genomic_DNA"/>
</dbReference>
<dbReference type="PANTHER" id="PTHR31852">
    <property type="entry name" value="LATE EMBRYOGENESIS ABUNDANT (LEA) HYDROXYPROLINE-RICH GLYCOPROTEIN FAMILY"/>
    <property type="match status" value="1"/>
</dbReference>
<gene>
    <name evidence="2" type="ORF">VNO78_13976</name>
</gene>
<dbReference type="AlphaFoldDB" id="A0AAN9SRS5"/>
<keyword evidence="3" id="KW-1185">Reference proteome</keyword>
<dbReference type="InterPro" id="IPR055301">
    <property type="entry name" value="Lea14-like_2"/>
</dbReference>
<dbReference type="Proteomes" id="UP001386955">
    <property type="component" value="Unassembled WGS sequence"/>
</dbReference>
<evidence type="ECO:0000313" key="3">
    <source>
        <dbReference type="Proteomes" id="UP001386955"/>
    </source>
</evidence>
<comment type="caution">
    <text evidence="2">The sequence shown here is derived from an EMBL/GenBank/DDBJ whole genome shotgun (WGS) entry which is preliminary data.</text>
</comment>
<accession>A0AAN9SRS5</accession>
<evidence type="ECO:0000256" key="1">
    <source>
        <dbReference type="SAM" id="Phobius"/>
    </source>
</evidence>
<organism evidence="2 3">
    <name type="scientific">Psophocarpus tetragonolobus</name>
    <name type="common">Winged bean</name>
    <name type="synonym">Dolichos tetragonolobus</name>
    <dbReference type="NCBI Taxonomy" id="3891"/>
    <lineage>
        <taxon>Eukaryota</taxon>
        <taxon>Viridiplantae</taxon>
        <taxon>Streptophyta</taxon>
        <taxon>Embryophyta</taxon>
        <taxon>Tracheophyta</taxon>
        <taxon>Spermatophyta</taxon>
        <taxon>Magnoliopsida</taxon>
        <taxon>eudicotyledons</taxon>
        <taxon>Gunneridae</taxon>
        <taxon>Pentapetalae</taxon>
        <taxon>rosids</taxon>
        <taxon>fabids</taxon>
        <taxon>Fabales</taxon>
        <taxon>Fabaceae</taxon>
        <taxon>Papilionoideae</taxon>
        <taxon>50 kb inversion clade</taxon>
        <taxon>NPAAA clade</taxon>
        <taxon>indigoferoid/millettioid clade</taxon>
        <taxon>Phaseoleae</taxon>
        <taxon>Psophocarpus</taxon>
    </lineage>
</organism>
<keyword evidence="1" id="KW-0812">Transmembrane</keyword>
<keyword evidence="1" id="KW-0472">Membrane</keyword>
<sequence>MANRGLKSCLCVSLLFLIIVTIVIVTLSFTMFKPKNPKITVQPVGLEDLASAISPNLTQNISLGMMITVGNPNYGSFEYQNSTGYVNFHDSVIGEVPIRADFVPARSMIMMNTSADFMIGKLLKDPNFWSDILQGTLNFTSETALPGKAGFLKIFKLQATSYSSCDISLNIKAKNVTSNCISKIKF</sequence>
<name>A0AAN9SRS5_PSOTE</name>